<dbReference type="EMBL" id="JANJYJ010000005">
    <property type="protein sequence ID" value="KAK3211656.1"/>
    <property type="molecule type" value="Genomic_DNA"/>
</dbReference>
<sequence>MVEAKESEETLDQIPLLSKSKKKGKKKDKVSKSQSLKSRNSSLGLKVSGEAISMTDTNANQWNLEVEIAKVIEKVVSLGVDLKGSKEFENGNDYWNLEVEIAKVKGSKGKLLFAKANTAKVKMKKWIAAGSKAGSSTKALESKLAELEDISKRDIWTQTIRDEQLQVISDLWKALRLEEYEWKQKSHIKWLMEGDKNTCFLHNVSNKSHLLNSKISSIHLKKLSTLDRKDLEREFSEEEVYEALFNYDGNKASSLDGLNMNFTKANWETIKLDFMNFLSEFHRDSLIVKKLNSTFITLIPKISNPVSPNDYRSISLVGSLYKLLAKVLANQLKKVMNSIIGDSQMAFIINQQIMDSFVIANEIIHS</sequence>
<protein>
    <recommendedName>
        <fullName evidence="4">Reverse transcriptase domain-containing protein</fullName>
    </recommendedName>
</protein>
<feature type="region of interest" description="Disordered" evidence="1">
    <location>
        <begin position="1"/>
        <end position="41"/>
    </location>
</feature>
<dbReference type="InterPro" id="IPR052343">
    <property type="entry name" value="Retrotransposon-Effector_Assoc"/>
</dbReference>
<organism evidence="2 3">
    <name type="scientific">Dipteronia sinensis</name>
    <dbReference type="NCBI Taxonomy" id="43782"/>
    <lineage>
        <taxon>Eukaryota</taxon>
        <taxon>Viridiplantae</taxon>
        <taxon>Streptophyta</taxon>
        <taxon>Embryophyta</taxon>
        <taxon>Tracheophyta</taxon>
        <taxon>Spermatophyta</taxon>
        <taxon>Magnoliopsida</taxon>
        <taxon>eudicotyledons</taxon>
        <taxon>Gunneridae</taxon>
        <taxon>Pentapetalae</taxon>
        <taxon>rosids</taxon>
        <taxon>malvids</taxon>
        <taxon>Sapindales</taxon>
        <taxon>Sapindaceae</taxon>
        <taxon>Hippocastanoideae</taxon>
        <taxon>Acereae</taxon>
        <taxon>Dipteronia</taxon>
    </lineage>
</organism>
<dbReference type="Proteomes" id="UP001281410">
    <property type="component" value="Unassembled WGS sequence"/>
</dbReference>
<feature type="compositionally biased region" description="Basic residues" evidence="1">
    <location>
        <begin position="19"/>
        <end position="29"/>
    </location>
</feature>
<gene>
    <name evidence="2" type="ORF">Dsin_016362</name>
</gene>
<dbReference type="PANTHER" id="PTHR46890:SF48">
    <property type="entry name" value="RNA-DIRECTED DNA POLYMERASE"/>
    <property type="match status" value="1"/>
</dbReference>
<dbReference type="AlphaFoldDB" id="A0AAE0E5E8"/>
<dbReference type="PANTHER" id="PTHR46890">
    <property type="entry name" value="NON-LTR RETROLELEMENT REVERSE TRANSCRIPTASE-LIKE PROTEIN-RELATED"/>
    <property type="match status" value="1"/>
</dbReference>
<accession>A0AAE0E5E8</accession>
<keyword evidence="3" id="KW-1185">Reference proteome</keyword>
<reference evidence="2" key="1">
    <citation type="journal article" date="2023" name="Plant J.">
        <title>Genome sequences and population genomics provide insights into the demographic history, inbreeding, and mutation load of two 'living fossil' tree species of Dipteronia.</title>
        <authorList>
            <person name="Feng Y."/>
            <person name="Comes H.P."/>
            <person name="Chen J."/>
            <person name="Zhu S."/>
            <person name="Lu R."/>
            <person name="Zhang X."/>
            <person name="Li P."/>
            <person name="Qiu J."/>
            <person name="Olsen K.M."/>
            <person name="Qiu Y."/>
        </authorList>
    </citation>
    <scope>NUCLEOTIDE SEQUENCE</scope>
    <source>
        <strain evidence="2">NBL</strain>
    </source>
</reference>
<comment type="caution">
    <text evidence="2">The sequence shown here is derived from an EMBL/GenBank/DDBJ whole genome shotgun (WGS) entry which is preliminary data.</text>
</comment>
<evidence type="ECO:0000313" key="2">
    <source>
        <dbReference type="EMBL" id="KAK3211656.1"/>
    </source>
</evidence>
<evidence type="ECO:0000256" key="1">
    <source>
        <dbReference type="SAM" id="MobiDB-lite"/>
    </source>
</evidence>
<feature type="compositionally biased region" description="Low complexity" evidence="1">
    <location>
        <begin position="32"/>
        <end position="41"/>
    </location>
</feature>
<evidence type="ECO:0000313" key="3">
    <source>
        <dbReference type="Proteomes" id="UP001281410"/>
    </source>
</evidence>
<evidence type="ECO:0008006" key="4">
    <source>
        <dbReference type="Google" id="ProtNLM"/>
    </source>
</evidence>
<proteinExistence type="predicted"/>
<name>A0AAE0E5E8_9ROSI</name>